<evidence type="ECO:0000313" key="4">
    <source>
        <dbReference type="Proteomes" id="UP001620626"/>
    </source>
</evidence>
<dbReference type="SUPFAM" id="SSF49899">
    <property type="entry name" value="Concanavalin A-like lectins/glucanases"/>
    <property type="match status" value="2"/>
</dbReference>
<dbReference type="CDD" id="cd12885">
    <property type="entry name" value="SPRY_RanBP_like"/>
    <property type="match status" value="2"/>
</dbReference>
<evidence type="ECO:0000256" key="1">
    <source>
        <dbReference type="SAM" id="Coils"/>
    </source>
</evidence>
<feature type="coiled-coil region" evidence="1">
    <location>
        <begin position="55"/>
        <end position="93"/>
    </location>
</feature>
<dbReference type="InterPro" id="IPR003877">
    <property type="entry name" value="SPRY_dom"/>
</dbReference>
<dbReference type="InterPro" id="IPR044736">
    <property type="entry name" value="Gid1/RanBPM/SPLA_SPRY"/>
</dbReference>
<dbReference type="EMBL" id="JBICBT010000755">
    <property type="protein sequence ID" value="KAL3102522.1"/>
    <property type="molecule type" value="Genomic_DNA"/>
</dbReference>
<dbReference type="Gene3D" id="2.60.120.920">
    <property type="match status" value="2"/>
</dbReference>
<dbReference type="InterPro" id="IPR043136">
    <property type="entry name" value="B30.2/SPRY_sf"/>
</dbReference>
<comment type="caution">
    <text evidence="3">The sequence shown here is derived from an EMBL/GenBank/DDBJ whole genome shotgun (WGS) entry which is preliminary data.</text>
</comment>
<keyword evidence="4" id="KW-1185">Reference proteome</keyword>
<evidence type="ECO:0000313" key="3">
    <source>
        <dbReference type="EMBL" id="KAL3102522.1"/>
    </source>
</evidence>
<dbReference type="PROSITE" id="PS50188">
    <property type="entry name" value="B302_SPRY"/>
    <property type="match status" value="1"/>
</dbReference>
<evidence type="ECO:0000259" key="2">
    <source>
        <dbReference type="PROSITE" id="PS50188"/>
    </source>
</evidence>
<proteinExistence type="predicted"/>
<dbReference type="InterPro" id="IPR013320">
    <property type="entry name" value="ConA-like_dom_sf"/>
</dbReference>
<organism evidence="3 4">
    <name type="scientific">Heterodera trifolii</name>
    <dbReference type="NCBI Taxonomy" id="157864"/>
    <lineage>
        <taxon>Eukaryota</taxon>
        <taxon>Metazoa</taxon>
        <taxon>Ecdysozoa</taxon>
        <taxon>Nematoda</taxon>
        <taxon>Chromadorea</taxon>
        <taxon>Rhabditida</taxon>
        <taxon>Tylenchina</taxon>
        <taxon>Tylenchomorpha</taxon>
        <taxon>Tylenchoidea</taxon>
        <taxon>Heteroderidae</taxon>
        <taxon>Heteroderinae</taxon>
        <taxon>Heterodera</taxon>
    </lineage>
</organism>
<dbReference type="SMART" id="SM00449">
    <property type="entry name" value="SPRY"/>
    <property type="match status" value="2"/>
</dbReference>
<reference evidence="3 4" key="1">
    <citation type="submission" date="2024-10" db="EMBL/GenBank/DDBJ databases">
        <authorList>
            <person name="Kim D."/>
        </authorList>
    </citation>
    <scope>NUCLEOTIDE SEQUENCE [LARGE SCALE GENOMIC DNA]</scope>
    <source>
        <strain evidence="3">BH-2024</strain>
    </source>
</reference>
<dbReference type="InterPro" id="IPR050618">
    <property type="entry name" value="Ubq-SigPath_Reg"/>
</dbReference>
<gene>
    <name evidence="3" type="ORF">niasHT_020138</name>
</gene>
<accession>A0ABD2KIA5</accession>
<dbReference type="PANTHER" id="PTHR12864">
    <property type="entry name" value="RAN BINDING PROTEIN 9-RELATED"/>
    <property type="match status" value="1"/>
</dbReference>
<dbReference type="AlphaFoldDB" id="A0ABD2KIA5"/>
<feature type="domain" description="B30.2/SPRY" evidence="2">
    <location>
        <begin position="42"/>
        <end position="237"/>
    </location>
</feature>
<sequence length="415" mass="46131">MVFRTDAEQRAMMAKIIALAENIANTADEQKEGASAAANASDTTQDEQLKNSRQLMALTERIGELEKQQEQKLATYSERIGELEKQQQQQQLALENFIALFCSVFAKCAIPNSDSGIFYYEIKILSVKNFARIGLATKAMALDQKVGNYADTLAYGSNGCFWMNTFCWINLKNKFANEDIVGCGINLTNGRIIFTKNGHRLDTSDMFAPESISPLFPCVTLGSADDKVEANFGPTFKFNLSKTKVFFCAPKQELFWDTDLEINGHNVYYSKRNGNEWRSVFLNCPLASKAFDGIFHFEMDVLNVKNFVRIGFTTKTQRAPEIFSYCNDGTLWVGANGPIGGAPIEKLVAGDTVGSGLNLAMRRIIFAKNGRRIGATIILDTPPTDPLFPFIALHDFGDLIKANFGPSFKFDLPIL</sequence>
<protein>
    <recommendedName>
        <fullName evidence="2">B30.2/SPRY domain-containing protein</fullName>
    </recommendedName>
</protein>
<keyword evidence="1" id="KW-0175">Coiled coil</keyword>
<name>A0ABD2KIA5_9BILA</name>
<dbReference type="InterPro" id="IPR001870">
    <property type="entry name" value="B30.2/SPRY"/>
</dbReference>
<dbReference type="Proteomes" id="UP001620626">
    <property type="component" value="Unassembled WGS sequence"/>
</dbReference>
<dbReference type="Pfam" id="PF00622">
    <property type="entry name" value="SPRY"/>
    <property type="match status" value="2"/>
</dbReference>